<evidence type="ECO:0000313" key="2">
    <source>
        <dbReference type="EMBL" id="CEM15327.1"/>
    </source>
</evidence>
<name>A0A0G4FMN0_VITBC</name>
<accession>A0A0G4FMN0</accession>
<dbReference type="Proteomes" id="UP000041254">
    <property type="component" value="Unassembled WGS sequence"/>
</dbReference>
<feature type="chain" id="PRO_5012610450" evidence="1">
    <location>
        <begin position="16"/>
        <end position="158"/>
    </location>
</feature>
<feature type="signal peptide" evidence="1">
    <location>
        <begin position="1"/>
        <end position="15"/>
    </location>
</feature>
<dbReference type="EMBL" id="CDMY01000466">
    <property type="protein sequence ID" value="CEM15327.1"/>
    <property type="molecule type" value="Genomic_DNA"/>
</dbReference>
<dbReference type="VEuPathDB" id="CryptoDB:Vbra_15740"/>
<keyword evidence="3" id="KW-1185">Reference proteome</keyword>
<evidence type="ECO:0000256" key="1">
    <source>
        <dbReference type="SAM" id="SignalP"/>
    </source>
</evidence>
<reference evidence="2 3" key="1">
    <citation type="submission" date="2014-11" db="EMBL/GenBank/DDBJ databases">
        <authorList>
            <person name="Zhu J."/>
            <person name="Qi W."/>
            <person name="Song R."/>
        </authorList>
    </citation>
    <scope>NUCLEOTIDE SEQUENCE [LARGE SCALE GENOMIC DNA]</scope>
</reference>
<evidence type="ECO:0000313" key="3">
    <source>
        <dbReference type="Proteomes" id="UP000041254"/>
    </source>
</evidence>
<dbReference type="InParanoid" id="A0A0G4FMN0"/>
<organism evidence="2 3">
    <name type="scientific">Vitrella brassicaformis (strain CCMP3155)</name>
    <dbReference type="NCBI Taxonomy" id="1169540"/>
    <lineage>
        <taxon>Eukaryota</taxon>
        <taxon>Sar</taxon>
        <taxon>Alveolata</taxon>
        <taxon>Colpodellida</taxon>
        <taxon>Vitrellaceae</taxon>
        <taxon>Vitrella</taxon>
    </lineage>
</organism>
<proteinExistence type="predicted"/>
<sequence>MRLFFVFAFTAAASALRSSTLDTHRSDPSPSLALYAATRYPGRPDAVYTRSAAILEGILSRLQSRRYLSYAQTVQVARECVRDNPCLRILGNAPHRYDKTAQARRLTDPEKREVADLLKQILSRLMQHTYMEEFAAETDTPKHTVKQLREVLSVIMAP</sequence>
<gene>
    <name evidence="2" type="ORF">Vbra_15740</name>
</gene>
<dbReference type="AlphaFoldDB" id="A0A0G4FMN0"/>
<keyword evidence="1" id="KW-0732">Signal</keyword>
<protein>
    <submittedName>
        <fullName evidence="2">Uncharacterized protein</fullName>
    </submittedName>
</protein>